<evidence type="ECO:0000256" key="5">
    <source>
        <dbReference type="RuleBase" id="RU361267"/>
    </source>
</evidence>
<dbReference type="AlphaFoldDB" id="A0A0N4Z0P3"/>
<evidence type="ECO:0000256" key="6">
    <source>
        <dbReference type="SAM" id="Phobius"/>
    </source>
</evidence>
<comment type="domain">
    <text evidence="5">The HXXXXD motif is essential for acyltransferase activity and may constitute the binding site for the phosphate moiety of the glycerol-3-phosphate.</text>
</comment>
<dbReference type="InterPro" id="IPR002123">
    <property type="entry name" value="Plipid/glycerol_acylTrfase"/>
</dbReference>
<dbReference type="EC" id="2.3.1.51" evidence="5"/>
<name>A0A0N4Z0P3_PARTI</name>
<proteinExistence type="inferred from homology"/>
<keyword evidence="9" id="KW-1185">Reference proteome</keyword>
<keyword evidence="5" id="KW-0444">Lipid biosynthesis</keyword>
<protein>
    <recommendedName>
        <fullName evidence="5">1-acyl-sn-glycerol-3-phosphate acyltransferase</fullName>
        <ecNumber evidence="5">2.3.1.51</ecNumber>
    </recommendedName>
</protein>
<feature type="transmembrane region" description="Helical" evidence="6">
    <location>
        <begin position="32"/>
        <end position="55"/>
    </location>
</feature>
<dbReference type="CDD" id="cd07989">
    <property type="entry name" value="LPLAT_AGPAT-like"/>
    <property type="match status" value="1"/>
</dbReference>
<accession>A0A0N4Z0P3</accession>
<comment type="similarity">
    <text evidence="2 5">Belongs to the 1-acyl-sn-glycerol-3-phosphate acyltransferase family.</text>
</comment>
<evidence type="ECO:0000256" key="1">
    <source>
        <dbReference type="ARBA" id="ARBA00004728"/>
    </source>
</evidence>
<dbReference type="Proteomes" id="UP000038045">
    <property type="component" value="Unplaced"/>
</dbReference>
<keyword evidence="5" id="KW-1208">Phospholipid metabolism</keyword>
<keyword evidence="3 5" id="KW-0808">Transferase</keyword>
<dbReference type="Pfam" id="PF01553">
    <property type="entry name" value="Acyltransferase"/>
    <property type="match status" value="1"/>
</dbReference>
<feature type="chain" id="PRO_5005890920" description="1-acyl-sn-glycerol-3-phosphate acyltransferase" evidence="7">
    <location>
        <begin position="21"/>
        <end position="269"/>
    </location>
</feature>
<keyword evidence="6" id="KW-1133">Transmembrane helix</keyword>
<feature type="domain" description="Phospholipid/glycerol acyltransferase" evidence="8">
    <location>
        <begin position="93"/>
        <end position="208"/>
    </location>
</feature>
<reference evidence="10" key="1">
    <citation type="submission" date="2017-02" db="UniProtKB">
        <authorList>
            <consortium name="WormBaseParasite"/>
        </authorList>
    </citation>
    <scope>IDENTIFICATION</scope>
</reference>
<comment type="catalytic activity">
    <reaction evidence="5">
        <text>a 1-acyl-sn-glycero-3-phosphate + an acyl-CoA = a 1,2-diacyl-sn-glycero-3-phosphate + CoA</text>
        <dbReference type="Rhea" id="RHEA:19709"/>
        <dbReference type="ChEBI" id="CHEBI:57287"/>
        <dbReference type="ChEBI" id="CHEBI:57970"/>
        <dbReference type="ChEBI" id="CHEBI:58342"/>
        <dbReference type="ChEBI" id="CHEBI:58608"/>
        <dbReference type="EC" id="2.3.1.51"/>
    </reaction>
</comment>
<dbReference type="PANTHER" id="PTHR10434:SF11">
    <property type="entry name" value="1-ACYL-SN-GLYCEROL-3-PHOSPHATE ACYLTRANSFERASE"/>
    <property type="match status" value="1"/>
</dbReference>
<feature type="signal peptide" evidence="7">
    <location>
        <begin position="1"/>
        <end position="20"/>
    </location>
</feature>
<dbReference type="GO" id="GO:0005783">
    <property type="term" value="C:endoplasmic reticulum"/>
    <property type="evidence" value="ECO:0007669"/>
    <property type="project" value="TreeGrafter"/>
</dbReference>
<keyword evidence="5" id="KW-0443">Lipid metabolism</keyword>
<evidence type="ECO:0000313" key="10">
    <source>
        <dbReference type="WBParaSite" id="PTRK_0000027300.1"/>
    </source>
</evidence>
<evidence type="ECO:0000256" key="2">
    <source>
        <dbReference type="ARBA" id="ARBA00008655"/>
    </source>
</evidence>
<dbReference type="WBParaSite" id="PTRK_0000027300.1">
    <property type="protein sequence ID" value="PTRK_0000027300.1"/>
    <property type="gene ID" value="PTRK_0000027300"/>
</dbReference>
<dbReference type="GO" id="GO:0016020">
    <property type="term" value="C:membrane"/>
    <property type="evidence" value="ECO:0007669"/>
    <property type="project" value="InterPro"/>
</dbReference>
<comment type="pathway">
    <text evidence="1">Phospholipid metabolism; CDP-diacylglycerol biosynthesis; CDP-diacylglycerol from sn-glycerol 3-phosphate: step 2/3.</text>
</comment>
<keyword evidence="7" id="KW-0732">Signal</keyword>
<dbReference type="SUPFAM" id="SSF69593">
    <property type="entry name" value="Glycerol-3-phosphate (1)-acyltransferase"/>
    <property type="match status" value="1"/>
</dbReference>
<dbReference type="GO" id="GO:0006654">
    <property type="term" value="P:phosphatidic acid biosynthetic process"/>
    <property type="evidence" value="ECO:0007669"/>
    <property type="project" value="TreeGrafter"/>
</dbReference>
<keyword evidence="6" id="KW-0812">Transmembrane</keyword>
<organism evidence="9 10">
    <name type="scientific">Parastrongyloides trichosuri</name>
    <name type="common">Possum-specific nematode worm</name>
    <dbReference type="NCBI Taxonomy" id="131310"/>
    <lineage>
        <taxon>Eukaryota</taxon>
        <taxon>Metazoa</taxon>
        <taxon>Ecdysozoa</taxon>
        <taxon>Nematoda</taxon>
        <taxon>Chromadorea</taxon>
        <taxon>Rhabditida</taxon>
        <taxon>Tylenchina</taxon>
        <taxon>Panagrolaimomorpha</taxon>
        <taxon>Strongyloidoidea</taxon>
        <taxon>Strongyloididae</taxon>
        <taxon>Parastrongyloides</taxon>
    </lineage>
</organism>
<dbReference type="STRING" id="131310.A0A0N4Z0P3"/>
<dbReference type="NCBIfam" id="TIGR00530">
    <property type="entry name" value="AGP_acyltrn"/>
    <property type="match status" value="1"/>
</dbReference>
<dbReference type="GO" id="GO:0003841">
    <property type="term" value="F:1-acylglycerol-3-phosphate O-acyltransferase activity"/>
    <property type="evidence" value="ECO:0007669"/>
    <property type="project" value="UniProtKB-UniRule"/>
</dbReference>
<dbReference type="PANTHER" id="PTHR10434">
    <property type="entry name" value="1-ACYL-SN-GLYCEROL-3-PHOSPHATE ACYLTRANSFERASE"/>
    <property type="match status" value="1"/>
</dbReference>
<evidence type="ECO:0000313" key="9">
    <source>
        <dbReference type="Proteomes" id="UP000038045"/>
    </source>
</evidence>
<evidence type="ECO:0000256" key="3">
    <source>
        <dbReference type="ARBA" id="ARBA00022679"/>
    </source>
</evidence>
<dbReference type="InterPro" id="IPR004552">
    <property type="entry name" value="AGP_acyltrans"/>
</dbReference>
<evidence type="ECO:0000256" key="4">
    <source>
        <dbReference type="ARBA" id="ARBA00023315"/>
    </source>
</evidence>
<evidence type="ECO:0000256" key="7">
    <source>
        <dbReference type="SAM" id="SignalP"/>
    </source>
</evidence>
<keyword evidence="6" id="KW-0472">Membrane</keyword>
<evidence type="ECO:0000259" key="8">
    <source>
        <dbReference type="SMART" id="SM00563"/>
    </source>
</evidence>
<keyword evidence="4 5" id="KW-0012">Acyltransferase</keyword>
<keyword evidence="5" id="KW-0594">Phospholipid biosynthesis</keyword>
<sequence>MHFLLGLVLFLIIQIPILYSLSEVCRYHIRMFGIYINLLLCAWIYVLICGPYVYIKDCGAHLAFYAASILSWWARLDVEVRNKKLLDEFTGPAILLSNHQSSIDLVVLGYYMPTKCVIMSKKSLKYIPGINFAALLAHTIFVDRTNKEDAQKSLDECCKIINDGNFKCFIYPEGTRHHDHGLLPFKKGAFNIAVNGQIPIIPCVISDYGNFYSKPKKYFNSNGKIIVDILEPIPTTGLGRDDVNDLAEKVRNIMIESYEKISAEVLKKT</sequence>
<dbReference type="SMART" id="SM00563">
    <property type="entry name" value="PlsC"/>
    <property type="match status" value="1"/>
</dbReference>